<dbReference type="AlphaFoldDB" id="A0A286UR65"/>
<keyword evidence="2" id="KW-1185">Reference proteome</keyword>
<comment type="caution">
    <text evidence="1">The sequence shown here is derived from an EMBL/GenBank/DDBJ whole genome shotgun (WGS) entry which is preliminary data.</text>
</comment>
<dbReference type="Proteomes" id="UP000217199">
    <property type="component" value="Unassembled WGS sequence"/>
</dbReference>
<organism evidence="1 2">
    <name type="scientific">Pyrrhoderma noxium</name>
    <dbReference type="NCBI Taxonomy" id="2282107"/>
    <lineage>
        <taxon>Eukaryota</taxon>
        <taxon>Fungi</taxon>
        <taxon>Dikarya</taxon>
        <taxon>Basidiomycota</taxon>
        <taxon>Agaricomycotina</taxon>
        <taxon>Agaricomycetes</taxon>
        <taxon>Hymenochaetales</taxon>
        <taxon>Hymenochaetaceae</taxon>
        <taxon>Pyrrhoderma</taxon>
    </lineage>
</organism>
<reference evidence="1 2" key="1">
    <citation type="journal article" date="2017" name="Mol. Ecol.">
        <title>Comparative and population genomic landscape of Phellinus noxius: A hypervariable fungus causing root rot in trees.</title>
        <authorList>
            <person name="Chung C.L."/>
            <person name="Lee T.J."/>
            <person name="Akiba M."/>
            <person name="Lee H.H."/>
            <person name="Kuo T.H."/>
            <person name="Liu D."/>
            <person name="Ke H.M."/>
            <person name="Yokoi T."/>
            <person name="Roa M.B."/>
            <person name="Lu M.J."/>
            <person name="Chang Y.Y."/>
            <person name="Ann P.J."/>
            <person name="Tsai J.N."/>
            <person name="Chen C.Y."/>
            <person name="Tzean S.S."/>
            <person name="Ota Y."/>
            <person name="Hattori T."/>
            <person name="Sahashi N."/>
            <person name="Liou R.F."/>
            <person name="Kikuchi T."/>
            <person name="Tsai I.J."/>
        </authorList>
    </citation>
    <scope>NUCLEOTIDE SEQUENCE [LARGE SCALE GENOMIC DNA]</scope>
    <source>
        <strain evidence="1 2">FFPRI411160</strain>
    </source>
</reference>
<evidence type="ECO:0000313" key="2">
    <source>
        <dbReference type="Proteomes" id="UP000217199"/>
    </source>
</evidence>
<name>A0A286UR65_9AGAM</name>
<gene>
    <name evidence="1" type="ORF">PNOK_0205300</name>
</gene>
<evidence type="ECO:0000313" key="1">
    <source>
        <dbReference type="EMBL" id="PAV22096.1"/>
    </source>
</evidence>
<dbReference type="InParanoid" id="A0A286UR65"/>
<sequence length="80" mass="8949">MINRCLASADWTINYSPPSRLCFFQTAATINWLGAGVSLDTLIKSVELKKTDGFRSTAVVLNLGTRFKFIPKGQTMHRRS</sequence>
<protein>
    <submittedName>
        <fullName evidence="1">Uncharacterized protein</fullName>
    </submittedName>
</protein>
<proteinExistence type="predicted"/>
<accession>A0A286UR65</accession>
<dbReference type="EMBL" id="NBII01000002">
    <property type="protein sequence ID" value="PAV22096.1"/>
    <property type="molecule type" value="Genomic_DNA"/>
</dbReference>